<proteinExistence type="predicted"/>
<sequence length="261" mass="29690">MPGGVSIDLDYSDLLYPERHSEDASDSFRDFVDKTLSGCNNNSLEKVSLKYQDDDVLHCIGLTKRWISKALEQSLSDLDLCLTMPLMPKRRLRLLPDNLFISKTLVKLTLGTEICLGNSPFQNKHWLNNNNALEKVSLKYQDDDSLATLHFEGNKKEYWKLLCNMIEKAPKLETLVLTGLCGISDCGDNINGGNVMKVVEIQGFKGRLEEFNQVKCFLREMENLEEMKVNMISDETDNKLQLTNDLLALPKRSSKCKIHVL</sequence>
<keyword evidence="3" id="KW-1185">Reference proteome</keyword>
<name>R0F8Y5_9BRAS</name>
<evidence type="ECO:0000259" key="1">
    <source>
        <dbReference type="SMART" id="SM00579"/>
    </source>
</evidence>
<evidence type="ECO:0000313" key="3">
    <source>
        <dbReference type="Proteomes" id="UP000029121"/>
    </source>
</evidence>
<organism evidence="2 3">
    <name type="scientific">Capsella rubella</name>
    <dbReference type="NCBI Taxonomy" id="81985"/>
    <lineage>
        <taxon>Eukaryota</taxon>
        <taxon>Viridiplantae</taxon>
        <taxon>Streptophyta</taxon>
        <taxon>Embryophyta</taxon>
        <taxon>Tracheophyta</taxon>
        <taxon>Spermatophyta</taxon>
        <taxon>Magnoliopsida</taxon>
        <taxon>eudicotyledons</taxon>
        <taxon>Gunneridae</taxon>
        <taxon>Pentapetalae</taxon>
        <taxon>rosids</taxon>
        <taxon>malvids</taxon>
        <taxon>Brassicales</taxon>
        <taxon>Brassicaceae</taxon>
        <taxon>Camelineae</taxon>
        <taxon>Capsella</taxon>
    </lineage>
</organism>
<dbReference type="SMART" id="SM00579">
    <property type="entry name" value="FBD"/>
    <property type="match status" value="1"/>
</dbReference>
<dbReference type="EMBL" id="KB870811">
    <property type="protein sequence ID" value="EOA18407.1"/>
    <property type="molecule type" value="Genomic_DNA"/>
</dbReference>
<evidence type="ECO:0000313" key="2">
    <source>
        <dbReference type="EMBL" id="EOA18407.1"/>
    </source>
</evidence>
<dbReference type="Proteomes" id="UP000029121">
    <property type="component" value="Unassembled WGS sequence"/>
</dbReference>
<feature type="domain" description="FBD" evidence="1">
    <location>
        <begin position="194"/>
        <end position="261"/>
    </location>
</feature>
<accession>R0F8Y5</accession>
<dbReference type="InterPro" id="IPR055294">
    <property type="entry name" value="FBL60-like"/>
</dbReference>
<dbReference type="PANTHER" id="PTHR31293:SF26">
    <property type="entry name" value="(RAPE) HYPOTHETICAL PROTEIN"/>
    <property type="match status" value="1"/>
</dbReference>
<protein>
    <recommendedName>
        <fullName evidence="1">FBD domain-containing protein</fullName>
    </recommendedName>
</protein>
<dbReference type="AlphaFoldDB" id="R0F8Y5"/>
<gene>
    <name evidence="2" type="ORF">CARUB_v10006950mg</name>
</gene>
<dbReference type="InterPro" id="IPR006566">
    <property type="entry name" value="FBD"/>
</dbReference>
<dbReference type="PANTHER" id="PTHR31293">
    <property type="entry name" value="RNI-LIKE SUPERFAMILY PROTEIN"/>
    <property type="match status" value="1"/>
</dbReference>
<reference evidence="3" key="1">
    <citation type="journal article" date="2013" name="Nat. Genet.">
        <title>The Capsella rubella genome and the genomic consequences of rapid mating system evolution.</title>
        <authorList>
            <person name="Slotte T."/>
            <person name="Hazzouri K.M."/>
            <person name="Agren J.A."/>
            <person name="Koenig D."/>
            <person name="Maumus F."/>
            <person name="Guo Y.L."/>
            <person name="Steige K."/>
            <person name="Platts A.E."/>
            <person name="Escobar J.S."/>
            <person name="Newman L.K."/>
            <person name="Wang W."/>
            <person name="Mandakova T."/>
            <person name="Vello E."/>
            <person name="Smith L.M."/>
            <person name="Henz S.R."/>
            <person name="Steffen J."/>
            <person name="Takuno S."/>
            <person name="Brandvain Y."/>
            <person name="Coop G."/>
            <person name="Andolfatto P."/>
            <person name="Hu T.T."/>
            <person name="Blanchette M."/>
            <person name="Clark R.M."/>
            <person name="Quesneville H."/>
            <person name="Nordborg M."/>
            <person name="Gaut B.S."/>
            <person name="Lysak M.A."/>
            <person name="Jenkins J."/>
            <person name="Grimwood J."/>
            <person name="Chapman J."/>
            <person name="Prochnik S."/>
            <person name="Shu S."/>
            <person name="Rokhsar D."/>
            <person name="Schmutz J."/>
            <person name="Weigel D."/>
            <person name="Wright S.I."/>
        </authorList>
    </citation>
    <scope>NUCLEOTIDE SEQUENCE [LARGE SCALE GENOMIC DNA]</scope>
    <source>
        <strain evidence="3">cv. Monte Gargano</strain>
    </source>
</reference>